<proteinExistence type="predicted"/>
<dbReference type="AlphaFoldDB" id="A0AAE0Y336"/>
<name>A0AAE0Y336_9GAST</name>
<evidence type="ECO:0000313" key="2">
    <source>
        <dbReference type="EMBL" id="KAK3730876.1"/>
    </source>
</evidence>
<comment type="caution">
    <text evidence="2">The sequence shown here is derived from an EMBL/GenBank/DDBJ whole genome shotgun (WGS) entry which is preliminary data.</text>
</comment>
<evidence type="ECO:0000256" key="1">
    <source>
        <dbReference type="SAM" id="Coils"/>
    </source>
</evidence>
<dbReference type="EMBL" id="JAWDGP010007052">
    <property type="protein sequence ID" value="KAK3730876.1"/>
    <property type="molecule type" value="Genomic_DNA"/>
</dbReference>
<keyword evidence="3" id="KW-1185">Reference proteome</keyword>
<protein>
    <submittedName>
        <fullName evidence="2">Uncharacterized protein</fullName>
    </submittedName>
</protein>
<sequence>GPEVLPATGLWPRLSSNLTRECAVYSYRSDYLENNWERCYVCAENNNNNSNTNGGGGEENPPTQALQLGFELALKERDAVLRDNARAQEERDQALRELDALRAEMGRGGQSEMGDALGSERCCLLCDLLNDIIGQV</sequence>
<organism evidence="2 3">
    <name type="scientific">Elysia crispata</name>
    <name type="common">lettuce slug</name>
    <dbReference type="NCBI Taxonomy" id="231223"/>
    <lineage>
        <taxon>Eukaryota</taxon>
        <taxon>Metazoa</taxon>
        <taxon>Spiralia</taxon>
        <taxon>Lophotrochozoa</taxon>
        <taxon>Mollusca</taxon>
        <taxon>Gastropoda</taxon>
        <taxon>Heterobranchia</taxon>
        <taxon>Euthyneura</taxon>
        <taxon>Panpulmonata</taxon>
        <taxon>Sacoglossa</taxon>
        <taxon>Placobranchoidea</taxon>
        <taxon>Plakobranchidae</taxon>
        <taxon>Elysia</taxon>
    </lineage>
</organism>
<keyword evidence="1" id="KW-0175">Coiled coil</keyword>
<accession>A0AAE0Y336</accession>
<reference evidence="2" key="1">
    <citation type="journal article" date="2023" name="G3 (Bethesda)">
        <title>A reference genome for the long-term kleptoplast-retaining sea slug Elysia crispata morphotype clarki.</title>
        <authorList>
            <person name="Eastman K.E."/>
            <person name="Pendleton A.L."/>
            <person name="Shaikh M.A."/>
            <person name="Suttiyut T."/>
            <person name="Ogas R."/>
            <person name="Tomko P."/>
            <person name="Gavelis G."/>
            <person name="Widhalm J.R."/>
            <person name="Wisecaver J.H."/>
        </authorList>
    </citation>
    <scope>NUCLEOTIDE SEQUENCE</scope>
    <source>
        <strain evidence="2">ECLA1</strain>
    </source>
</reference>
<evidence type="ECO:0000313" key="3">
    <source>
        <dbReference type="Proteomes" id="UP001283361"/>
    </source>
</evidence>
<gene>
    <name evidence="2" type="ORF">RRG08_043969</name>
</gene>
<feature type="coiled-coil region" evidence="1">
    <location>
        <begin position="77"/>
        <end position="104"/>
    </location>
</feature>
<dbReference type="Proteomes" id="UP001283361">
    <property type="component" value="Unassembled WGS sequence"/>
</dbReference>
<feature type="non-terminal residue" evidence="2">
    <location>
        <position position="1"/>
    </location>
</feature>